<comment type="subcellular location">
    <subcellularLocation>
        <location evidence="1">Cell membrane</location>
        <topology evidence="1">Multi-pass membrane protein</topology>
    </subcellularLocation>
</comment>
<sequence length="438" mass="46468">MLGVLCWAEAAFFLGFFTPGEVAVVIGGILASRGQIEMGPLLGVVVSATLMGNATGFYIGRRWGTRMLQWAPLERFFGPSIRRVQGFMQRKGEWAIVLGRVSTPTRIIVPFLAGASEVPYRRFLLFDVPASIIWAVTFSTLGVVLGASWDVLQEATGTAALLVLILFIMALVIRWAAARIAANRQRVEEVVRVALRVTGTDGVVRTLAPGVRWLARRLNPGVAHGLSLTFGFLALFGAVGGIVLVLSQTRAVAGLALIDFPVLEWIGAVRTDQAVAFARGGLQAFYWPGILVVLIPLMAFVLWRAGWGAALRIGVGLVFAAGGAYLLDRFALTGVVPNAEFPSVPVTAVAALLVQTTAFTFRMSNWRSAVVCAGVGTFVLFAVGLGTLVAGSAAPSGVVLGLALGIAWASVVELLRHVLGSERGRPAPQSDSRPPLEP</sequence>
<evidence type="ECO:0000256" key="1">
    <source>
        <dbReference type="ARBA" id="ARBA00004651"/>
    </source>
</evidence>
<evidence type="ECO:0000256" key="5">
    <source>
        <dbReference type="ARBA" id="ARBA00022989"/>
    </source>
</evidence>
<feature type="transmembrane region" description="Helical" evidence="7">
    <location>
        <begin position="285"/>
        <end position="303"/>
    </location>
</feature>
<feature type="transmembrane region" description="Helical" evidence="7">
    <location>
        <begin position="38"/>
        <end position="59"/>
    </location>
</feature>
<evidence type="ECO:0000259" key="8">
    <source>
        <dbReference type="Pfam" id="PF09335"/>
    </source>
</evidence>
<feature type="transmembrane region" description="Helical" evidence="7">
    <location>
        <begin position="124"/>
        <end position="149"/>
    </location>
</feature>
<dbReference type="PANTHER" id="PTHR30353">
    <property type="entry name" value="INNER MEMBRANE PROTEIN DEDA-RELATED"/>
    <property type="match status" value="1"/>
</dbReference>
<gene>
    <name evidence="9" type="ORF">SR882_07895</name>
</gene>
<dbReference type="InterPro" id="IPR032816">
    <property type="entry name" value="VTT_dom"/>
</dbReference>
<name>A0ABZ0YU33_9GAMM</name>
<feature type="transmembrane region" description="Helical" evidence="7">
    <location>
        <begin position="339"/>
        <end position="361"/>
    </location>
</feature>
<keyword evidence="4 7" id="KW-0812">Transmembrane</keyword>
<comment type="similarity">
    <text evidence="2">Belongs to the DedA family.</text>
</comment>
<feature type="transmembrane region" description="Helical" evidence="7">
    <location>
        <begin position="222"/>
        <end position="246"/>
    </location>
</feature>
<accession>A0ABZ0YU33</accession>
<keyword evidence="3" id="KW-1003">Cell membrane</keyword>
<keyword evidence="10" id="KW-1185">Reference proteome</keyword>
<feature type="transmembrane region" description="Helical" evidence="7">
    <location>
        <begin position="12"/>
        <end position="32"/>
    </location>
</feature>
<evidence type="ECO:0000256" key="4">
    <source>
        <dbReference type="ARBA" id="ARBA00022692"/>
    </source>
</evidence>
<organism evidence="9 10">
    <name type="scientific">Guyparkeria halophila</name>
    <dbReference type="NCBI Taxonomy" id="47960"/>
    <lineage>
        <taxon>Bacteria</taxon>
        <taxon>Pseudomonadati</taxon>
        <taxon>Pseudomonadota</taxon>
        <taxon>Gammaproteobacteria</taxon>
        <taxon>Chromatiales</taxon>
        <taxon>Thioalkalibacteraceae</taxon>
        <taxon>Guyparkeria</taxon>
    </lineage>
</organism>
<feature type="transmembrane region" description="Helical" evidence="7">
    <location>
        <begin position="396"/>
        <end position="415"/>
    </location>
</feature>
<evidence type="ECO:0000256" key="2">
    <source>
        <dbReference type="ARBA" id="ARBA00010792"/>
    </source>
</evidence>
<evidence type="ECO:0000256" key="7">
    <source>
        <dbReference type="SAM" id="Phobius"/>
    </source>
</evidence>
<dbReference type="RefSeq" id="WP_322520711.1">
    <property type="nucleotide sequence ID" value="NZ_CP140153.1"/>
</dbReference>
<dbReference type="InterPro" id="IPR032818">
    <property type="entry name" value="DedA-like"/>
</dbReference>
<evidence type="ECO:0000256" key="6">
    <source>
        <dbReference type="ARBA" id="ARBA00023136"/>
    </source>
</evidence>
<keyword evidence="5 7" id="KW-1133">Transmembrane helix</keyword>
<evidence type="ECO:0000313" key="10">
    <source>
        <dbReference type="Proteomes" id="UP001327459"/>
    </source>
</evidence>
<dbReference type="Proteomes" id="UP001327459">
    <property type="component" value="Chromosome"/>
</dbReference>
<dbReference type="EMBL" id="CP140153">
    <property type="protein sequence ID" value="WQH15685.1"/>
    <property type="molecule type" value="Genomic_DNA"/>
</dbReference>
<evidence type="ECO:0000256" key="3">
    <source>
        <dbReference type="ARBA" id="ARBA00022475"/>
    </source>
</evidence>
<feature type="transmembrane region" description="Helical" evidence="7">
    <location>
        <begin position="310"/>
        <end position="327"/>
    </location>
</feature>
<protein>
    <submittedName>
        <fullName evidence="9">DedA family protein</fullName>
    </submittedName>
</protein>
<evidence type="ECO:0000313" key="9">
    <source>
        <dbReference type="EMBL" id="WQH15685.1"/>
    </source>
</evidence>
<reference evidence="9 10" key="1">
    <citation type="submission" date="2023-11" db="EMBL/GenBank/DDBJ databases">
        <title>MicrobeMod: A computational toolkit for identifying prokaryotic methylation and restriction-modification with nanopore sequencing.</title>
        <authorList>
            <person name="Crits-Christoph A."/>
            <person name="Kang S.C."/>
            <person name="Lee H."/>
            <person name="Ostrov N."/>
        </authorList>
    </citation>
    <scope>NUCLEOTIDE SEQUENCE [LARGE SCALE GENOMIC DNA]</scope>
    <source>
        <strain evidence="9 10">ATCC 49870</strain>
    </source>
</reference>
<dbReference type="Pfam" id="PF09335">
    <property type="entry name" value="VTT_dom"/>
    <property type="match status" value="1"/>
</dbReference>
<feature type="transmembrane region" description="Helical" evidence="7">
    <location>
        <begin position="368"/>
        <end position="390"/>
    </location>
</feature>
<keyword evidence="6 7" id="KW-0472">Membrane</keyword>
<dbReference type="PANTHER" id="PTHR30353:SF15">
    <property type="entry name" value="INNER MEMBRANE PROTEIN YABI"/>
    <property type="match status" value="1"/>
</dbReference>
<feature type="domain" description="VTT" evidence="8">
    <location>
        <begin position="19"/>
        <end position="142"/>
    </location>
</feature>
<proteinExistence type="inferred from homology"/>
<feature type="transmembrane region" description="Helical" evidence="7">
    <location>
        <begin position="155"/>
        <end position="177"/>
    </location>
</feature>